<sequence length="500" mass="54420">MLARRETRADGVAFQAKSAGRAPGERQRLMAEHAAFLDGRREEEVDFGEDKEGAGTSEAGTRPDEAATGPRTDAADTRPDEAATGSGTDATAAVDTRPPAVASRVSRATLCPASRSPRRPPVGKHAAYRVLKQKAARAAAKTKQKAKVDPKKAEAKKVNAEKKAAAAKLRATRKEKNARAVARAEEAISRSAAAKEQRRLPLQAEEQRGEAARKSRLSCCARASRTVLRRGRVLGAWSSWCIYYVLCTNDVVLSNLVHRDSSNAREAASSSHGKRKAQSNAAQKQKRQRRAGDVSEEDEDADDEDGGSYESRNVSSFEEIEFGGGETPPAASSVAIPVTGGAESEPTPDNNELNSDLDGEGAGSEDWYTKEVPVLDRRTEAELDAEAEEVALGQDIFAGRRLRARQAMDRERMRAARAKLTRDLDTITDTWDGFTPEELDVLAQDPDALKKMRKTGWNFDPDTQPQRTEAYPGLYAGEYGPTDEVLEKAESPLELFFYAS</sequence>
<dbReference type="AlphaFoldDB" id="A0A9W6YFW8"/>
<proteinExistence type="predicted"/>
<feature type="compositionally biased region" description="Basic and acidic residues" evidence="1">
    <location>
        <begin position="189"/>
        <end position="213"/>
    </location>
</feature>
<dbReference type="EMBL" id="BSXT01006667">
    <property type="protein sequence ID" value="GMF62776.1"/>
    <property type="molecule type" value="Genomic_DNA"/>
</dbReference>
<feature type="region of interest" description="Disordered" evidence="1">
    <location>
        <begin position="189"/>
        <end position="215"/>
    </location>
</feature>
<comment type="caution">
    <text evidence="2">The sequence shown here is derived from an EMBL/GenBank/DDBJ whole genome shotgun (WGS) entry which is preliminary data.</text>
</comment>
<gene>
    <name evidence="2" type="ORF">Pfra01_002735900</name>
</gene>
<dbReference type="OrthoDB" id="129201at2759"/>
<feature type="region of interest" description="Disordered" evidence="1">
    <location>
        <begin position="264"/>
        <end position="371"/>
    </location>
</feature>
<reference evidence="2" key="1">
    <citation type="submission" date="2023-04" db="EMBL/GenBank/DDBJ databases">
        <title>Phytophthora fragariaefolia NBRC 109709.</title>
        <authorList>
            <person name="Ichikawa N."/>
            <person name="Sato H."/>
            <person name="Tonouchi N."/>
        </authorList>
    </citation>
    <scope>NUCLEOTIDE SEQUENCE</scope>
    <source>
        <strain evidence="2">NBRC 109709</strain>
    </source>
</reference>
<evidence type="ECO:0000313" key="3">
    <source>
        <dbReference type="Proteomes" id="UP001165121"/>
    </source>
</evidence>
<evidence type="ECO:0000313" key="2">
    <source>
        <dbReference type="EMBL" id="GMF62776.1"/>
    </source>
</evidence>
<protein>
    <submittedName>
        <fullName evidence="2">Unnamed protein product</fullName>
    </submittedName>
</protein>
<feature type="region of interest" description="Disordered" evidence="1">
    <location>
        <begin position="453"/>
        <end position="476"/>
    </location>
</feature>
<feature type="compositionally biased region" description="Basic and acidic residues" evidence="1">
    <location>
        <begin position="38"/>
        <end position="53"/>
    </location>
</feature>
<name>A0A9W6YFW8_9STRA</name>
<feature type="compositionally biased region" description="Low complexity" evidence="1">
    <location>
        <begin position="82"/>
        <end position="96"/>
    </location>
</feature>
<feature type="region of interest" description="Disordered" evidence="1">
    <location>
        <begin position="141"/>
        <end position="161"/>
    </location>
</feature>
<evidence type="ECO:0000256" key="1">
    <source>
        <dbReference type="SAM" id="MobiDB-lite"/>
    </source>
</evidence>
<keyword evidence="3" id="KW-1185">Reference proteome</keyword>
<feature type="region of interest" description="Disordered" evidence="1">
    <location>
        <begin position="1"/>
        <end position="125"/>
    </location>
</feature>
<dbReference type="Proteomes" id="UP001165121">
    <property type="component" value="Unassembled WGS sequence"/>
</dbReference>
<organism evidence="2 3">
    <name type="scientific">Phytophthora fragariaefolia</name>
    <dbReference type="NCBI Taxonomy" id="1490495"/>
    <lineage>
        <taxon>Eukaryota</taxon>
        <taxon>Sar</taxon>
        <taxon>Stramenopiles</taxon>
        <taxon>Oomycota</taxon>
        <taxon>Peronosporomycetes</taxon>
        <taxon>Peronosporales</taxon>
        <taxon>Peronosporaceae</taxon>
        <taxon>Phytophthora</taxon>
    </lineage>
</organism>
<feature type="compositionally biased region" description="Basic and acidic residues" evidence="1">
    <location>
        <begin position="146"/>
        <end position="161"/>
    </location>
</feature>
<accession>A0A9W6YFW8</accession>
<feature type="compositionally biased region" description="Acidic residues" evidence="1">
    <location>
        <begin position="294"/>
        <end position="307"/>
    </location>
</feature>